<reference evidence="2 3" key="1">
    <citation type="journal article" date="2011" name="Stand. Genomic Sci.">
        <title>High quality draft genome sequence of Segniliparus rugosus CDC 945(T)= (ATCC BAA-974(T)).</title>
        <authorList>
            <person name="Earl A.M."/>
            <person name="Desjardins C.A."/>
            <person name="Fitzgerald M.G."/>
            <person name="Arachchi H.M."/>
            <person name="Zeng Q."/>
            <person name="Mehta T."/>
            <person name="Griggs A."/>
            <person name="Birren B.W."/>
            <person name="Toney N.C."/>
            <person name="Carr J."/>
            <person name="Posey J."/>
            <person name="Butler W.R."/>
        </authorList>
    </citation>
    <scope>NUCLEOTIDE SEQUENCE [LARGE SCALE GENOMIC DNA]</scope>
    <source>
        <strain evidence="3">ATCC BAA-974 / DSM 45345 / CCUG 50838 / CIP 108380 / JCM 13579 / CDC 945</strain>
    </source>
</reference>
<evidence type="ECO:0008006" key="4">
    <source>
        <dbReference type="Google" id="ProtNLM"/>
    </source>
</evidence>
<keyword evidence="1" id="KW-1133">Transmembrane helix</keyword>
<dbReference type="InterPro" id="IPR052712">
    <property type="entry name" value="Acid_resist_chaperone_HdeD"/>
</dbReference>
<name>E5XRJ9_SEGRC</name>
<dbReference type="eggNOG" id="COG3247">
    <property type="taxonomic scope" value="Bacteria"/>
</dbReference>
<feature type="transmembrane region" description="Helical" evidence="1">
    <location>
        <begin position="80"/>
        <end position="100"/>
    </location>
</feature>
<evidence type="ECO:0000313" key="3">
    <source>
        <dbReference type="Proteomes" id="UP000004816"/>
    </source>
</evidence>
<organism evidence="2 3">
    <name type="scientific">Segniliparus rugosus (strain ATCC BAA-974 / DSM 45345 / CCUG 50838 / CIP 108380 / JCM 13579 / CDC 945)</name>
    <dbReference type="NCBI Taxonomy" id="679197"/>
    <lineage>
        <taxon>Bacteria</taxon>
        <taxon>Bacillati</taxon>
        <taxon>Actinomycetota</taxon>
        <taxon>Actinomycetes</taxon>
        <taxon>Mycobacteriales</taxon>
        <taxon>Segniliparaceae</taxon>
        <taxon>Segniliparus</taxon>
    </lineage>
</organism>
<feature type="transmembrane region" description="Helical" evidence="1">
    <location>
        <begin position="106"/>
        <end position="125"/>
    </location>
</feature>
<dbReference type="EMBL" id="ACZI02000002">
    <property type="protein sequence ID" value="EFV13017.1"/>
    <property type="molecule type" value="Genomic_DNA"/>
</dbReference>
<dbReference type="PANTHER" id="PTHR34989:SF1">
    <property type="entry name" value="PROTEIN HDED"/>
    <property type="match status" value="1"/>
</dbReference>
<dbReference type="AlphaFoldDB" id="E5XRJ9"/>
<dbReference type="PANTHER" id="PTHR34989">
    <property type="entry name" value="PROTEIN HDED"/>
    <property type="match status" value="1"/>
</dbReference>
<protein>
    <recommendedName>
        <fullName evidence="4">HdeD family acid-resistance protein</fullName>
    </recommendedName>
</protein>
<evidence type="ECO:0000313" key="2">
    <source>
        <dbReference type="EMBL" id="EFV13017.1"/>
    </source>
</evidence>
<keyword evidence="1" id="KW-0472">Membrane</keyword>
<keyword evidence="3" id="KW-1185">Reference proteome</keyword>
<feature type="transmembrane region" description="Helical" evidence="1">
    <location>
        <begin position="49"/>
        <end position="73"/>
    </location>
</feature>
<dbReference type="OrthoDB" id="3577181at2"/>
<feature type="transmembrane region" description="Helical" evidence="1">
    <location>
        <begin position="137"/>
        <end position="156"/>
    </location>
</feature>
<dbReference type="InterPro" id="IPR005325">
    <property type="entry name" value="DUF308_memb"/>
</dbReference>
<comment type="caution">
    <text evidence="2">The sequence shown here is derived from an EMBL/GenBank/DDBJ whole genome shotgun (WGS) entry which is preliminary data.</text>
</comment>
<evidence type="ECO:0000256" key="1">
    <source>
        <dbReference type="SAM" id="Phobius"/>
    </source>
</evidence>
<gene>
    <name evidence="2" type="ORF">HMPREF9336_02121</name>
</gene>
<keyword evidence="1" id="KW-0812">Transmembrane</keyword>
<feature type="transmembrane region" description="Helical" evidence="1">
    <location>
        <begin position="162"/>
        <end position="184"/>
    </location>
</feature>
<dbReference type="Proteomes" id="UP000004816">
    <property type="component" value="Unassembled WGS sequence"/>
</dbReference>
<dbReference type="GO" id="GO:0005886">
    <property type="term" value="C:plasma membrane"/>
    <property type="evidence" value="ECO:0007669"/>
    <property type="project" value="TreeGrafter"/>
</dbReference>
<dbReference type="STRING" id="679197.HMPREF9336_02121"/>
<proteinExistence type="predicted"/>
<feature type="transmembrane region" description="Helical" evidence="1">
    <location>
        <begin position="20"/>
        <end position="43"/>
    </location>
</feature>
<dbReference type="Pfam" id="PF03729">
    <property type="entry name" value="DUF308"/>
    <property type="match status" value="2"/>
</dbReference>
<dbReference type="RefSeq" id="WP_007470200.1">
    <property type="nucleotide sequence ID" value="NZ_KI391953.1"/>
</dbReference>
<accession>E5XRJ9</accession>
<dbReference type="HOGENOM" id="CLU_091585_5_2_11"/>
<sequence length="194" mass="20524">MNATPRSTGSSFLDEIGRVLRYWPAVLISGIVTVIAGVLAIAWPGITVFVAAILFGLGILFQGVLFSATAFAAKPGTPGRAWIGVWAALSILAGVLTLVFPGSGVLALAYLLIFWFLVNAVNNIVRASSDKEHRVWFGVLGALELIVAIWLLFDLAAAIDTIALIVGFGLLLRGTAEIALAFRLRHVGNVLNGK</sequence>